<dbReference type="GO" id="GO:0000428">
    <property type="term" value="C:DNA-directed RNA polymerase complex"/>
    <property type="evidence" value="ECO:0007669"/>
    <property type="project" value="UniProtKB-KW"/>
</dbReference>
<evidence type="ECO:0000256" key="6">
    <source>
        <dbReference type="ARBA" id="ARBA00022695"/>
    </source>
</evidence>
<dbReference type="NCBIfam" id="TIGR00690">
    <property type="entry name" value="rpoZ"/>
    <property type="match status" value="1"/>
</dbReference>
<dbReference type="Pfam" id="PF01192">
    <property type="entry name" value="RNA_pol_Rpb6"/>
    <property type="match status" value="1"/>
</dbReference>
<dbReference type="PANTHER" id="PTHR34476">
    <property type="entry name" value="DNA-DIRECTED RNA POLYMERASE SUBUNIT OMEGA"/>
    <property type="match status" value="1"/>
</dbReference>
<protein>
    <recommendedName>
        <fullName evidence="3 10">DNA-directed RNA polymerase subunit omega</fullName>
        <shortName evidence="10">RNAP omega subunit</shortName>
        <ecNumber evidence="2 10">2.7.7.6</ecNumber>
    </recommendedName>
    <alternativeName>
        <fullName evidence="10">RNA polymerase omega subunit</fullName>
    </alternativeName>
    <alternativeName>
        <fullName evidence="8 10">Transcriptase subunit omega</fullName>
    </alternativeName>
</protein>
<reference evidence="11 12" key="1">
    <citation type="journal article" date="2015" name="Int. J. Syst. Evol. Microbiol.">
        <title>Novibacillus thermophilus gen. nov., sp. nov., a Gram-staining-negative and moderately thermophilic member of the family Thermoactinomycetaceae.</title>
        <authorList>
            <person name="Yang G."/>
            <person name="Chen J."/>
            <person name="Zhou S."/>
        </authorList>
    </citation>
    <scope>NUCLEOTIDE SEQUENCE [LARGE SCALE GENOMIC DNA]</scope>
    <source>
        <strain evidence="11 12">SG-1</strain>
    </source>
</reference>
<dbReference type="GO" id="GO:0003677">
    <property type="term" value="F:DNA binding"/>
    <property type="evidence" value="ECO:0007669"/>
    <property type="project" value="UniProtKB-UniRule"/>
</dbReference>
<gene>
    <name evidence="10" type="primary">rpoZ</name>
    <name evidence="11" type="ORF">B0W44_06915</name>
</gene>
<evidence type="ECO:0000256" key="7">
    <source>
        <dbReference type="ARBA" id="ARBA00023163"/>
    </source>
</evidence>
<keyword evidence="7 10" id="KW-0804">Transcription</keyword>
<dbReference type="PANTHER" id="PTHR34476:SF1">
    <property type="entry name" value="DNA-DIRECTED RNA POLYMERASE SUBUNIT OMEGA"/>
    <property type="match status" value="1"/>
</dbReference>
<evidence type="ECO:0000313" key="11">
    <source>
        <dbReference type="EMBL" id="AQS57438.1"/>
    </source>
</evidence>
<comment type="subunit">
    <text evidence="10">The RNAP catalytic core consists of 2 alpha, 1 beta, 1 beta' and 1 omega subunit. When a sigma factor is associated with the core the holoenzyme is formed, which can initiate transcription.</text>
</comment>
<comment type="catalytic activity">
    <reaction evidence="9 10">
        <text>RNA(n) + a ribonucleoside 5'-triphosphate = RNA(n+1) + diphosphate</text>
        <dbReference type="Rhea" id="RHEA:21248"/>
        <dbReference type="Rhea" id="RHEA-COMP:14527"/>
        <dbReference type="Rhea" id="RHEA-COMP:17342"/>
        <dbReference type="ChEBI" id="CHEBI:33019"/>
        <dbReference type="ChEBI" id="CHEBI:61557"/>
        <dbReference type="ChEBI" id="CHEBI:140395"/>
        <dbReference type="EC" id="2.7.7.6"/>
    </reaction>
</comment>
<evidence type="ECO:0000256" key="4">
    <source>
        <dbReference type="ARBA" id="ARBA00022478"/>
    </source>
</evidence>
<evidence type="ECO:0000256" key="5">
    <source>
        <dbReference type="ARBA" id="ARBA00022679"/>
    </source>
</evidence>
<evidence type="ECO:0000313" key="12">
    <source>
        <dbReference type="Proteomes" id="UP000188603"/>
    </source>
</evidence>
<dbReference type="GO" id="GO:0003899">
    <property type="term" value="F:DNA-directed RNA polymerase activity"/>
    <property type="evidence" value="ECO:0007669"/>
    <property type="project" value="UniProtKB-UniRule"/>
</dbReference>
<dbReference type="Gene3D" id="3.90.940.10">
    <property type="match status" value="1"/>
</dbReference>
<proteinExistence type="inferred from homology"/>
<dbReference type="KEGG" id="ntr:B0W44_06915"/>
<organism evidence="11 12">
    <name type="scientific">Novibacillus thermophilus</name>
    <dbReference type="NCBI Taxonomy" id="1471761"/>
    <lineage>
        <taxon>Bacteria</taxon>
        <taxon>Bacillati</taxon>
        <taxon>Bacillota</taxon>
        <taxon>Bacilli</taxon>
        <taxon>Bacillales</taxon>
        <taxon>Thermoactinomycetaceae</taxon>
        <taxon>Novibacillus</taxon>
    </lineage>
</organism>
<dbReference type="Proteomes" id="UP000188603">
    <property type="component" value="Chromosome"/>
</dbReference>
<dbReference type="STRING" id="1471761.B0W44_06915"/>
<comment type="similarity">
    <text evidence="1 10">Belongs to the RNA polymerase subunit omega family.</text>
</comment>
<dbReference type="SUPFAM" id="SSF63562">
    <property type="entry name" value="RPB6/omega subunit-like"/>
    <property type="match status" value="1"/>
</dbReference>
<dbReference type="GO" id="GO:0006351">
    <property type="term" value="P:DNA-templated transcription"/>
    <property type="evidence" value="ECO:0007669"/>
    <property type="project" value="UniProtKB-UniRule"/>
</dbReference>
<dbReference type="InterPro" id="IPR036161">
    <property type="entry name" value="RPB6/omega-like_sf"/>
</dbReference>
<dbReference type="SMART" id="SM01409">
    <property type="entry name" value="RNA_pol_Rpb6"/>
    <property type="match status" value="1"/>
</dbReference>
<dbReference type="AlphaFoldDB" id="A0A1U9KBL6"/>
<accession>A0A1U9KBL6</accession>
<dbReference type="InterPro" id="IPR003716">
    <property type="entry name" value="DNA-dir_RNA_pol_omega"/>
</dbReference>
<dbReference type="RefSeq" id="WP_077721282.1">
    <property type="nucleotide sequence ID" value="NZ_CP019699.1"/>
</dbReference>
<dbReference type="OrthoDB" id="9815459at2"/>
<evidence type="ECO:0000256" key="10">
    <source>
        <dbReference type="HAMAP-Rule" id="MF_00366"/>
    </source>
</evidence>
<keyword evidence="4 10" id="KW-0240">DNA-directed RNA polymerase</keyword>
<evidence type="ECO:0000256" key="3">
    <source>
        <dbReference type="ARBA" id="ARBA00013725"/>
    </source>
</evidence>
<keyword evidence="5 10" id="KW-0808">Transferase</keyword>
<evidence type="ECO:0000256" key="1">
    <source>
        <dbReference type="ARBA" id="ARBA00006711"/>
    </source>
</evidence>
<comment type="function">
    <text evidence="10">Promotes RNA polymerase assembly. Latches the N- and C-terminal regions of the beta' subunit thereby facilitating its interaction with the beta and alpha subunits.</text>
</comment>
<dbReference type="HAMAP" id="MF_00366">
    <property type="entry name" value="RNApol_bact_RpoZ"/>
    <property type="match status" value="1"/>
</dbReference>
<evidence type="ECO:0000256" key="9">
    <source>
        <dbReference type="ARBA" id="ARBA00048552"/>
    </source>
</evidence>
<evidence type="ECO:0000256" key="2">
    <source>
        <dbReference type="ARBA" id="ARBA00012418"/>
    </source>
</evidence>
<dbReference type="EMBL" id="CP019699">
    <property type="protein sequence ID" value="AQS57438.1"/>
    <property type="molecule type" value="Genomic_DNA"/>
</dbReference>
<name>A0A1U9KBL6_9BACL</name>
<keyword evidence="12" id="KW-1185">Reference proteome</keyword>
<sequence length="71" mass="8019">MLHPPIDKLMELKHIDSKYTLVVAAAKRARQLQDAHLANKSEADKFVRAALEEIVQNKIKIVTQGEQPDKS</sequence>
<dbReference type="EC" id="2.7.7.6" evidence="2 10"/>
<dbReference type="InterPro" id="IPR006110">
    <property type="entry name" value="Pol_omega/Rpo6/RPB6"/>
</dbReference>
<keyword evidence="6 10" id="KW-0548">Nucleotidyltransferase</keyword>
<evidence type="ECO:0000256" key="8">
    <source>
        <dbReference type="ARBA" id="ARBA00029924"/>
    </source>
</evidence>